<reference evidence="12" key="3">
    <citation type="submission" date="2025-09" db="UniProtKB">
        <authorList>
            <consortium name="Ensembl"/>
        </authorList>
    </citation>
    <scope>IDENTIFICATION</scope>
</reference>
<dbReference type="GO" id="GO:0006364">
    <property type="term" value="P:rRNA processing"/>
    <property type="evidence" value="ECO:0007669"/>
    <property type="project" value="UniProtKB-KW"/>
</dbReference>
<organism evidence="12 13">
    <name type="scientific">Gopherus evgoodei</name>
    <name type="common">Goodes thornscrub tortoise</name>
    <dbReference type="NCBI Taxonomy" id="1825980"/>
    <lineage>
        <taxon>Eukaryota</taxon>
        <taxon>Metazoa</taxon>
        <taxon>Chordata</taxon>
        <taxon>Craniata</taxon>
        <taxon>Vertebrata</taxon>
        <taxon>Euteleostomi</taxon>
        <taxon>Archelosauria</taxon>
        <taxon>Testudinata</taxon>
        <taxon>Testudines</taxon>
        <taxon>Cryptodira</taxon>
        <taxon>Durocryptodira</taxon>
        <taxon>Testudinoidea</taxon>
        <taxon>Testudinidae</taxon>
        <taxon>Gopherus</taxon>
    </lineage>
</organism>
<evidence type="ECO:0000256" key="11">
    <source>
        <dbReference type="SAM" id="MobiDB-lite"/>
    </source>
</evidence>
<dbReference type="PANTHER" id="PTHR31633">
    <property type="entry name" value="H/ACA RIBONUCLEOPROTEIN COMPLEX NON-CORE SUBUNIT NAF1"/>
    <property type="match status" value="1"/>
</dbReference>
<evidence type="ECO:0000256" key="1">
    <source>
        <dbReference type="ARBA" id="ARBA00004123"/>
    </source>
</evidence>
<dbReference type="GO" id="GO:0000493">
    <property type="term" value="P:box H/ACA snoRNP assembly"/>
    <property type="evidence" value="ECO:0007669"/>
    <property type="project" value="InterPro"/>
</dbReference>
<proteinExistence type="inferred from homology"/>
<evidence type="ECO:0000256" key="10">
    <source>
        <dbReference type="ARBA" id="ARBA00063185"/>
    </source>
</evidence>
<dbReference type="GO" id="GO:0042802">
    <property type="term" value="F:identical protein binding"/>
    <property type="evidence" value="ECO:0007669"/>
    <property type="project" value="Ensembl"/>
</dbReference>
<dbReference type="GeneTree" id="ENSGT00390000004697"/>
<comment type="function">
    <text evidence="9">RNA-binding protein required for the maturation of box H/ACA snoRNPs complex and ribosome biogenesis. During assembly of the H/ACA snoRNPs complex, it associates with the complex and disappears during maturation of the complex and is replaced by NOLA1/GAR1 to yield mature H/ACA snoRNPs complex. Probably competes with NOLA1/GAR1 for binding with DKC1/NOLA4.</text>
</comment>
<reference evidence="12" key="1">
    <citation type="submission" date="2019-06" db="EMBL/GenBank/DDBJ databases">
        <title>G10K-VGP Goodes thornscrub tortoise genome, primary haplotype.</title>
        <authorList>
            <person name="Murphy B."/>
            <person name="Edwards T."/>
            <person name="Rhie A."/>
            <person name="Koren S."/>
            <person name="Phillippy A."/>
            <person name="Fedrigo O."/>
            <person name="Haase B."/>
            <person name="Mountcastle J."/>
            <person name="Lewin H."/>
            <person name="Damas J."/>
            <person name="Howe K."/>
            <person name="Formenti G."/>
            <person name="Myers G."/>
            <person name="Durbin R."/>
            <person name="Jarvis E.D."/>
        </authorList>
    </citation>
    <scope>NUCLEOTIDE SEQUENCE [LARGE SCALE GENOMIC DNA]</scope>
</reference>
<evidence type="ECO:0000256" key="8">
    <source>
        <dbReference type="ARBA" id="ARBA00023242"/>
    </source>
</evidence>
<name>A0A8C4W8F6_9SAUR</name>
<dbReference type="GO" id="GO:0070034">
    <property type="term" value="F:telomerase RNA binding"/>
    <property type="evidence" value="ECO:0007669"/>
    <property type="project" value="Ensembl"/>
</dbReference>
<evidence type="ECO:0000313" key="12">
    <source>
        <dbReference type="Ensembl" id="ENSGEVP00005010289.1"/>
    </source>
</evidence>
<dbReference type="InterPro" id="IPR038664">
    <property type="entry name" value="Gar1/Naf1_Cbf5-bd_sf"/>
</dbReference>
<feature type="compositionally biased region" description="Basic and acidic residues" evidence="11">
    <location>
        <begin position="304"/>
        <end position="315"/>
    </location>
</feature>
<keyword evidence="6" id="KW-0597">Phosphoprotein</keyword>
<dbReference type="Pfam" id="PF04410">
    <property type="entry name" value="Gar1"/>
    <property type="match status" value="1"/>
</dbReference>
<feature type="region of interest" description="Disordered" evidence="11">
    <location>
        <begin position="304"/>
        <end position="356"/>
    </location>
</feature>
<dbReference type="AlphaFoldDB" id="A0A8C4W8F6"/>
<comment type="subcellular location">
    <subcellularLocation>
        <location evidence="1">Nucleus</location>
    </subcellularLocation>
</comment>
<protein>
    <recommendedName>
        <fullName evidence="3">H/ACA ribonucleoprotein complex non-core subunit NAF1</fullName>
    </recommendedName>
</protein>
<evidence type="ECO:0000256" key="9">
    <source>
        <dbReference type="ARBA" id="ARBA00057529"/>
    </source>
</evidence>
<feature type="compositionally biased region" description="Basic and acidic residues" evidence="11">
    <location>
        <begin position="340"/>
        <end position="356"/>
    </location>
</feature>
<keyword evidence="13" id="KW-1185">Reference proteome</keyword>
<feature type="region of interest" description="Disordered" evidence="11">
    <location>
        <begin position="1"/>
        <end position="192"/>
    </location>
</feature>
<evidence type="ECO:0000313" key="13">
    <source>
        <dbReference type="Proteomes" id="UP000694390"/>
    </source>
</evidence>
<keyword evidence="4" id="KW-0690">Ribosome biogenesis</keyword>
<dbReference type="GO" id="GO:1905323">
    <property type="term" value="P:telomerase holoenzyme complex assembly"/>
    <property type="evidence" value="ECO:0007669"/>
    <property type="project" value="Ensembl"/>
</dbReference>
<accession>A0A8C4W8F6</accession>
<dbReference type="GO" id="GO:0005732">
    <property type="term" value="C:sno(s)RNA-containing ribonucleoprotein complex"/>
    <property type="evidence" value="ECO:0007669"/>
    <property type="project" value="Ensembl"/>
</dbReference>
<gene>
    <name evidence="12" type="primary">NAF1</name>
</gene>
<evidence type="ECO:0000256" key="3">
    <source>
        <dbReference type="ARBA" id="ARBA00021438"/>
    </source>
</evidence>
<comment type="subunit">
    <text evidence="10">During assembly of the complex, component of the small nucleolar ribonucleoprotein particles containing H/ACA-type snoRNAs (H/ACA snoRNPs) which contains NOLA2/NHP2, NOLA3/NOP10, NAF1 and DKC1/NOLA4. Interacts directly with DKC1/NOLA4.</text>
</comment>
<dbReference type="InterPro" id="IPR040309">
    <property type="entry name" value="Naf1"/>
</dbReference>
<evidence type="ECO:0000256" key="2">
    <source>
        <dbReference type="ARBA" id="ARBA00009801"/>
    </source>
</evidence>
<dbReference type="Proteomes" id="UP000694390">
    <property type="component" value="Chromosome 5"/>
</dbReference>
<feature type="compositionally biased region" description="Low complexity" evidence="11">
    <location>
        <begin position="135"/>
        <end position="163"/>
    </location>
</feature>
<keyword evidence="5" id="KW-0698">rRNA processing</keyword>
<dbReference type="OrthoDB" id="21550at2759"/>
<comment type="similarity">
    <text evidence="2">Belongs to the NAF1 family.</text>
</comment>
<dbReference type="InterPro" id="IPR007504">
    <property type="entry name" value="H/ACA_rnp_Gar1/Naf1"/>
</dbReference>
<keyword evidence="7" id="KW-0694">RNA-binding</keyword>
<dbReference type="GO" id="GO:0005737">
    <property type="term" value="C:cytoplasm"/>
    <property type="evidence" value="ECO:0007669"/>
    <property type="project" value="Ensembl"/>
</dbReference>
<evidence type="ECO:0000256" key="4">
    <source>
        <dbReference type="ARBA" id="ARBA00022517"/>
    </source>
</evidence>
<sequence>MEVVEQLETLKFDNGRAPGSPSTAGPQPGPEEPAGGEEPGPKPEEPAGGEEPGPGLEPEEPVGGEETGPGPEEPAGGEGPGPEPEPEEPAGGEETGPGPGPEEPAGGEETAQASVPAARGVPGAQGPQEEQPGESSADSVSDTDSDSSSSVSSSSCSLSIGSVECDSQQNGNDNTSYHVKTKDELPLERGPPPVEDLTIILPEDVELKPFGTVSSIIEQLVIIESLKGLPPVNEESIIFKGDRHAAGKIYEIFGPVLHPFYVLLFNSPEHIEAKGINIQDTVYFAPSVEDFTQYIFTEKLKQEKGSDASWKHDQEPPPEALDFSDDETERQRKQKKKKAPNQERKKPKSEVNESSE</sequence>
<evidence type="ECO:0000256" key="7">
    <source>
        <dbReference type="ARBA" id="ARBA00022884"/>
    </source>
</evidence>
<dbReference type="GO" id="GO:0032212">
    <property type="term" value="P:positive regulation of telomere maintenance via telomerase"/>
    <property type="evidence" value="ECO:0007669"/>
    <property type="project" value="Ensembl"/>
</dbReference>
<dbReference type="FunFam" id="2.40.10.230:FF:000002">
    <property type="entry name" value="H/ACA ribonucleoprotein complex non-core subunit NAF1"/>
    <property type="match status" value="1"/>
</dbReference>
<dbReference type="PANTHER" id="PTHR31633:SF1">
    <property type="entry name" value="H_ACA RIBONUCLEOPROTEIN COMPLEX NON-CORE SUBUNIT NAF1"/>
    <property type="match status" value="1"/>
</dbReference>
<dbReference type="SUPFAM" id="SSF50447">
    <property type="entry name" value="Translation proteins"/>
    <property type="match status" value="1"/>
</dbReference>
<dbReference type="GO" id="GO:0090669">
    <property type="term" value="P:telomerase RNA stabilization"/>
    <property type="evidence" value="ECO:0007669"/>
    <property type="project" value="Ensembl"/>
</dbReference>
<dbReference type="GO" id="GO:0005654">
    <property type="term" value="C:nucleoplasm"/>
    <property type="evidence" value="ECO:0007669"/>
    <property type="project" value="Ensembl"/>
</dbReference>
<keyword evidence="8" id="KW-0539">Nucleus</keyword>
<dbReference type="InterPro" id="IPR009000">
    <property type="entry name" value="Transl_B-barrel_sf"/>
</dbReference>
<feature type="compositionally biased region" description="Polar residues" evidence="11">
    <location>
        <begin position="165"/>
        <end position="178"/>
    </location>
</feature>
<dbReference type="Gene3D" id="2.40.10.230">
    <property type="entry name" value="Probable tRNA pseudouridine synthase domain"/>
    <property type="match status" value="1"/>
</dbReference>
<dbReference type="GO" id="GO:0001522">
    <property type="term" value="P:pseudouridine synthesis"/>
    <property type="evidence" value="ECO:0007669"/>
    <property type="project" value="InterPro"/>
</dbReference>
<evidence type="ECO:0000256" key="5">
    <source>
        <dbReference type="ARBA" id="ARBA00022552"/>
    </source>
</evidence>
<reference evidence="12" key="2">
    <citation type="submission" date="2025-08" db="UniProtKB">
        <authorList>
            <consortium name="Ensembl"/>
        </authorList>
    </citation>
    <scope>IDENTIFICATION</scope>
</reference>
<dbReference type="Ensembl" id="ENSGEVT00005010783.1">
    <property type="protein sequence ID" value="ENSGEVP00005010289.1"/>
    <property type="gene ID" value="ENSGEVG00005007277.1"/>
</dbReference>
<evidence type="ECO:0000256" key="6">
    <source>
        <dbReference type="ARBA" id="ARBA00022553"/>
    </source>
</evidence>